<evidence type="ECO:0000256" key="2">
    <source>
        <dbReference type="ARBA" id="ARBA00005179"/>
    </source>
</evidence>
<evidence type="ECO:0008006" key="12">
    <source>
        <dbReference type="Google" id="ProtNLM"/>
    </source>
</evidence>
<dbReference type="InterPro" id="IPR017972">
    <property type="entry name" value="Cyt_P450_CS"/>
</dbReference>
<evidence type="ECO:0000256" key="5">
    <source>
        <dbReference type="ARBA" id="ARBA00022723"/>
    </source>
</evidence>
<dbReference type="CDD" id="cd11041">
    <property type="entry name" value="CYP503A1-like"/>
    <property type="match status" value="1"/>
</dbReference>
<keyword evidence="5 9" id="KW-0479">Metal-binding</keyword>
<proteinExistence type="inferred from homology"/>
<dbReference type="PROSITE" id="PS00086">
    <property type="entry name" value="CYTOCHROME_P450"/>
    <property type="match status" value="1"/>
</dbReference>
<dbReference type="EMBL" id="SBHS01000017">
    <property type="protein sequence ID" value="TWU73591.1"/>
    <property type="molecule type" value="Genomic_DNA"/>
</dbReference>
<evidence type="ECO:0000256" key="4">
    <source>
        <dbReference type="ARBA" id="ARBA00022617"/>
    </source>
</evidence>
<evidence type="ECO:0000256" key="6">
    <source>
        <dbReference type="ARBA" id="ARBA00023002"/>
    </source>
</evidence>
<accession>A0A5C6GBA7</accession>
<reference evidence="11" key="1">
    <citation type="submission" date="2018-12" db="EMBL/GenBank/DDBJ databases">
        <title>The complete genome of Metarhizium rileyi, a key fungal pathogen of Lepidoptera.</title>
        <authorList>
            <person name="Binneck E."/>
            <person name="Lastra C.C.L."/>
            <person name="Sosa-Gomez D.R."/>
        </authorList>
    </citation>
    <scope>NUCLEOTIDE SEQUENCE [LARGE SCALE GENOMIC DNA]</scope>
    <source>
        <strain evidence="11">Cep018-CH2</strain>
    </source>
</reference>
<sequence>MGMVSLPEINAKAFASADALAEGVIHCLKAAGACVIRQLYNEETVAKIDEEVEPYLTKENNLTYFQENVVTAAGLAGKSETFAVEVIGNPMWTAVRDHFLSYENGIYWVGDHQGIQKTSVQLGSAAALELRPGALAQGLHRDDMVSHGYNTEAKEYSVGRDRSLTFFLASSKTHSANGATRVVPGSHLWDYSVPPPPADDASIVTAEMERGDSLIILGSVYHGGGANTTENDYRRLYTCGVLCSYLRQPENQYLANDVAKTVRLPIAIQKFLGYSPFPPGSKAFYLNTDNGPRLVLSNEYAREIHNSPHLSLPKAIEAELHAYIPGMEGYRHDYFPVNFGVGTMRLNVARALSLLSELDVSSVLDAYWTRNPAWHRFALSPMLLEMTAQLTAEVRSGSELSLNPQWRQLSVDFTVHTFMAASEVNNWPRFLRRIIHWFLPSSRLVRDDIREARALFAPVIDARMAKKQEAIANGREPPEHHDMMYWMDARSRGGPFDAVMAQLMIAQAMIHGIADLTTQTLFHICERPSLLEELREEMKSLVTKTGLNQDSLSHMHLLDSVVKESLRVKPLFLVNMKRYAEESITLSDGTVIPKGSLLVVAMQDMWDESKYPNARQFQSDRFLKRRQVPGQESSAELSSSTSDHMGFGFGRHACPGRFYASALIKLLLCHMLLKYDMRLVGESPPIEIHGVNTTANHRAEIEVRRRQEDIIV</sequence>
<evidence type="ECO:0000256" key="1">
    <source>
        <dbReference type="ARBA" id="ARBA00001971"/>
    </source>
</evidence>
<keyword evidence="4 9" id="KW-0349">Heme</keyword>
<dbReference type="PRINTS" id="PR00465">
    <property type="entry name" value="EP450IV"/>
</dbReference>
<dbReference type="Gene3D" id="2.60.120.620">
    <property type="entry name" value="q2cbj1_9rhob like domain"/>
    <property type="match status" value="1"/>
</dbReference>
<dbReference type="SUPFAM" id="SSF48264">
    <property type="entry name" value="Cytochrome P450"/>
    <property type="match status" value="1"/>
</dbReference>
<keyword evidence="7 9" id="KW-0408">Iron</keyword>
<dbReference type="SUPFAM" id="SSF51197">
    <property type="entry name" value="Clavaminate synthase-like"/>
    <property type="match status" value="1"/>
</dbReference>
<evidence type="ECO:0000256" key="7">
    <source>
        <dbReference type="ARBA" id="ARBA00023004"/>
    </source>
</evidence>
<dbReference type="GO" id="GO:0016705">
    <property type="term" value="F:oxidoreductase activity, acting on paired donors, with incorporation or reduction of molecular oxygen"/>
    <property type="evidence" value="ECO:0007669"/>
    <property type="project" value="InterPro"/>
</dbReference>
<dbReference type="InterPro" id="IPR008775">
    <property type="entry name" value="Phytyl_CoA_dOase-like"/>
</dbReference>
<dbReference type="InterPro" id="IPR001128">
    <property type="entry name" value="Cyt_P450"/>
</dbReference>
<dbReference type="Pfam" id="PF00067">
    <property type="entry name" value="p450"/>
    <property type="match status" value="1"/>
</dbReference>
<dbReference type="AlphaFoldDB" id="A0A5C6GBA7"/>
<keyword evidence="8" id="KW-0503">Monooxygenase</keyword>
<dbReference type="PANTHER" id="PTHR46206:SF2">
    <property type="entry name" value="CYTOCHROME P450 MONOOXYGENASE AUSG-RELATED"/>
    <property type="match status" value="1"/>
</dbReference>
<name>A0A5C6GBA7_METRR</name>
<evidence type="ECO:0000256" key="3">
    <source>
        <dbReference type="ARBA" id="ARBA00010617"/>
    </source>
</evidence>
<dbReference type="GO" id="GO:0020037">
    <property type="term" value="F:heme binding"/>
    <property type="evidence" value="ECO:0007669"/>
    <property type="project" value="InterPro"/>
</dbReference>
<evidence type="ECO:0000313" key="10">
    <source>
        <dbReference type="EMBL" id="TWU73591.1"/>
    </source>
</evidence>
<dbReference type="GO" id="GO:0004497">
    <property type="term" value="F:monooxygenase activity"/>
    <property type="evidence" value="ECO:0007669"/>
    <property type="project" value="UniProtKB-KW"/>
</dbReference>
<comment type="pathway">
    <text evidence="2">Secondary metabolite biosynthesis.</text>
</comment>
<organism evidence="10 11">
    <name type="scientific">Metarhizium rileyi (strain RCEF 4871)</name>
    <name type="common">Nomuraea rileyi</name>
    <dbReference type="NCBI Taxonomy" id="1649241"/>
    <lineage>
        <taxon>Eukaryota</taxon>
        <taxon>Fungi</taxon>
        <taxon>Dikarya</taxon>
        <taxon>Ascomycota</taxon>
        <taxon>Pezizomycotina</taxon>
        <taxon>Sordariomycetes</taxon>
        <taxon>Hypocreomycetidae</taxon>
        <taxon>Hypocreales</taxon>
        <taxon>Clavicipitaceae</taxon>
        <taxon>Metarhizium</taxon>
    </lineage>
</organism>
<comment type="caution">
    <text evidence="10">The sequence shown here is derived from an EMBL/GenBank/DDBJ whole genome shotgun (WGS) entry which is preliminary data.</text>
</comment>
<dbReference type="InterPro" id="IPR002403">
    <property type="entry name" value="Cyt_P450_E_grp-IV"/>
</dbReference>
<dbReference type="InterPro" id="IPR036396">
    <property type="entry name" value="Cyt_P450_sf"/>
</dbReference>
<dbReference type="Proteomes" id="UP000317257">
    <property type="component" value="Unassembled WGS sequence"/>
</dbReference>
<evidence type="ECO:0000256" key="9">
    <source>
        <dbReference type="PIRSR" id="PIRSR602403-1"/>
    </source>
</evidence>
<evidence type="ECO:0000313" key="11">
    <source>
        <dbReference type="Proteomes" id="UP000317257"/>
    </source>
</evidence>
<comment type="similarity">
    <text evidence="3">Belongs to the cytochrome P450 family.</text>
</comment>
<protein>
    <recommendedName>
        <fullName evidence="12">Cytochrome P450</fullName>
    </recommendedName>
</protein>
<evidence type="ECO:0000256" key="8">
    <source>
        <dbReference type="ARBA" id="ARBA00023033"/>
    </source>
</evidence>
<feature type="binding site" description="axial binding residue" evidence="9">
    <location>
        <position position="654"/>
    </location>
    <ligand>
        <name>heme</name>
        <dbReference type="ChEBI" id="CHEBI:30413"/>
    </ligand>
    <ligandPart>
        <name>Fe</name>
        <dbReference type="ChEBI" id="CHEBI:18248"/>
    </ligandPart>
</feature>
<comment type="cofactor">
    <cofactor evidence="1 9">
        <name>heme</name>
        <dbReference type="ChEBI" id="CHEBI:30413"/>
    </cofactor>
</comment>
<dbReference type="Pfam" id="PF05721">
    <property type="entry name" value="PhyH"/>
    <property type="match status" value="1"/>
</dbReference>
<dbReference type="PANTHER" id="PTHR46206">
    <property type="entry name" value="CYTOCHROME P450"/>
    <property type="match status" value="1"/>
</dbReference>
<dbReference type="Gene3D" id="1.10.630.10">
    <property type="entry name" value="Cytochrome P450"/>
    <property type="match status" value="1"/>
</dbReference>
<dbReference type="GO" id="GO:0005506">
    <property type="term" value="F:iron ion binding"/>
    <property type="evidence" value="ECO:0007669"/>
    <property type="project" value="InterPro"/>
</dbReference>
<keyword evidence="6" id="KW-0560">Oxidoreductase</keyword>
<gene>
    <name evidence="10" type="ORF">ED733_005019</name>
</gene>